<gene>
    <name evidence="1" type="ORF">TNCV_4906291</name>
</gene>
<proteinExistence type="predicted"/>
<evidence type="ECO:0000313" key="2">
    <source>
        <dbReference type="Proteomes" id="UP000887159"/>
    </source>
</evidence>
<evidence type="ECO:0000313" key="1">
    <source>
        <dbReference type="EMBL" id="GFX97978.1"/>
    </source>
</evidence>
<comment type="caution">
    <text evidence="1">The sequence shown here is derived from an EMBL/GenBank/DDBJ whole genome shotgun (WGS) entry which is preliminary data.</text>
</comment>
<keyword evidence="2" id="KW-1185">Reference proteome</keyword>
<dbReference type="EMBL" id="BMAU01021201">
    <property type="protein sequence ID" value="GFX97978.1"/>
    <property type="molecule type" value="Genomic_DNA"/>
</dbReference>
<name>A0A8X6V3K3_TRICX</name>
<dbReference type="AlphaFoldDB" id="A0A8X6V3K3"/>
<sequence length="118" mass="12752">MSVFVDEEVSAVGQTLVQGYEEGVAGGFLSGITLGEQTLCDSSIAIHGLICEMHISEIGVCITFHPTTTFSAHEMKLQSKCSSKNLEKGHASSSNSSWSFLLSDHLFPSSLHVDLYRD</sequence>
<accession>A0A8X6V3K3</accession>
<reference evidence="1" key="1">
    <citation type="submission" date="2020-08" db="EMBL/GenBank/DDBJ databases">
        <title>Multicomponent nature underlies the extraordinary mechanical properties of spider dragline silk.</title>
        <authorList>
            <person name="Kono N."/>
            <person name="Nakamura H."/>
            <person name="Mori M."/>
            <person name="Yoshida Y."/>
            <person name="Ohtoshi R."/>
            <person name="Malay A.D."/>
            <person name="Moran D.A.P."/>
            <person name="Tomita M."/>
            <person name="Numata K."/>
            <person name="Arakawa K."/>
        </authorList>
    </citation>
    <scope>NUCLEOTIDE SEQUENCE</scope>
</reference>
<protein>
    <submittedName>
        <fullName evidence="1">Uncharacterized protein</fullName>
    </submittedName>
</protein>
<dbReference type="Proteomes" id="UP000887159">
    <property type="component" value="Unassembled WGS sequence"/>
</dbReference>
<organism evidence="1 2">
    <name type="scientific">Trichonephila clavipes</name>
    <name type="common">Golden silk orbweaver</name>
    <name type="synonym">Nephila clavipes</name>
    <dbReference type="NCBI Taxonomy" id="2585209"/>
    <lineage>
        <taxon>Eukaryota</taxon>
        <taxon>Metazoa</taxon>
        <taxon>Ecdysozoa</taxon>
        <taxon>Arthropoda</taxon>
        <taxon>Chelicerata</taxon>
        <taxon>Arachnida</taxon>
        <taxon>Araneae</taxon>
        <taxon>Araneomorphae</taxon>
        <taxon>Entelegynae</taxon>
        <taxon>Araneoidea</taxon>
        <taxon>Nephilidae</taxon>
        <taxon>Trichonephila</taxon>
    </lineage>
</organism>